<protein>
    <recommendedName>
        <fullName evidence="12">DNA polymerase</fullName>
        <ecNumber evidence="12">2.7.7.7</ecNumber>
    </recommendedName>
</protein>
<evidence type="ECO:0000259" key="17">
    <source>
        <dbReference type="Pfam" id="PF12254"/>
    </source>
</evidence>
<dbReference type="PANTHER" id="PTHR45861">
    <property type="entry name" value="DNA POLYMERASE ALPHA CATALYTIC SUBUNIT"/>
    <property type="match status" value="1"/>
</dbReference>
<comment type="caution">
    <text evidence="18">The sequence shown here is derived from an EMBL/GenBank/DDBJ whole genome shotgun (WGS) entry which is preliminary data.</text>
</comment>
<dbReference type="InterPro" id="IPR006172">
    <property type="entry name" value="DNA-dir_DNA_pol_B"/>
</dbReference>
<comment type="subcellular location">
    <subcellularLocation>
        <location evidence="1">Nucleus</location>
    </subcellularLocation>
</comment>
<keyword evidence="19" id="KW-1185">Reference proteome</keyword>
<sequence>MASDRKAALRKLAERRNAGSTGLEEYQVEDEDNIYDEVTEEEHAAIARRKMREGDAFVVDDDGRGYADLGQDEWENSDDYSESGSEEGEGDIKSNKKRKRDNKNKKSKPRPEGSITSLFSKQAQKKGPSRVENAASATSDADLLNSIMEELDQEADSYPQKRMKPIREEHANPFVDRPDRMRSYVQSSPYIPPASAVPAWQQPGPASDAAIAVKSEPQSETQPDTSTPIDDDETQFELTELPADDDMDMINEVTAVEETTKEEKAQPAVQVRALRTAATAKTVSASFAPKFERVEAKSQSNGTPPPKATGNNLNWKSVQGSMGVQAAESGQGSFGMGFRTINPEDVLESDGSLKMFWFDALDHNGVIYLFGKTLNRKEDKYISCCVMVKNVERNLFILPRPRMLDDDGHETDVEVTMGDVHKEWNELRRKYRIGEFKSVTASRKYAFEIPGIPAESEYLKVLYPFTDPAVPSDSKGKSFSHIFGTSTSALELFILKRKLMGPCWVRIENAEISKTSLTWCKLEINLTNPKLLKPFGDGDENAPKQSPPLVVMSLSLRTVMNHKKHVNEIVAANGLVFGNVNPDNSASMDEPSRFTAIRQLDCPWPSGFHDMLSRERTRVEIFPNERALLGWLMASIHRHDPDVIVGHNFIDFDLDVLLHRMRDIKVDQWSRIGRLRRTKWPKLQTGAGGTGDSTFAERQMASGRLLCDTYRAAQDLIKSKSYSLTALAQSQLNIERPNIDFDQIPNYFWDAGKLLEMIHHCQFDGYLAAQLMFKLHVLPLTKQLTNLAGNLWSRTMTGARAERNEYLLLHEFHNKKYVVPDKSFANKNRVVVEQMNDDDDEPAPTKGSSRRKPAYAGGLVLEPKKGFYDQFILLLDFNSLYPSIIQEYNICFSTVQRNYDDQEDQLPDPPDPEVARGILPTLLGTLVERRRAVKKLMKDPKLPAAEMAQYNIRQQALKLTANSMYGCLGFSHSRFFAKPLAMLITAKGREILQSTVDLAQNEGLEVIYGDTDSIMINTNTDKLSEVKKIGNDFKRAVNKRYNLLEIEMDGFFQRMLLLKKKKYAALVVEEKDGKLVQSIETKGLDLVRRDWCGLSHDVSQYVINQIFAGEGREELLEKIHKHLTQVAEDVRQNLIPIEKYIITKSLTKNPEEYADKKSQPHVQVALQMKAKGLAAKVGDIIPYVICEGDAGGLIAARAYHPDEVSKEGSGLRIDIEWYLANQVHPPVARLCQPMEGTDAGRIAECLGLDAHKYNQSAAASSSPLEMDQLYTFESQIKDSERFKDVVKWTPRCRWCGERSEFEPVARVKGSQVIPSTLCSNASCNRDMPLPSLEAQLNDAIRTHVRRYADGWMVCEDAACRTRTRNIGVYGRRCLANCKGGTVRLEFTDQMLYRQMEYYERLFDVQKKVEDTEDSLLAPVVRQEGERLAPLRKLVKRYIDKNARRIVDFGGLWKEMGLLQMVH</sequence>
<feature type="compositionally biased region" description="Basic and acidic residues" evidence="13">
    <location>
        <begin position="165"/>
        <end position="179"/>
    </location>
</feature>
<keyword evidence="3 12" id="KW-0808">Transferase</keyword>
<dbReference type="Pfam" id="PF03104">
    <property type="entry name" value="DNA_pol_B_exo1"/>
    <property type="match status" value="1"/>
</dbReference>
<organism evidence="18 19">
    <name type="scientific">Rhizophlyctis rosea</name>
    <dbReference type="NCBI Taxonomy" id="64517"/>
    <lineage>
        <taxon>Eukaryota</taxon>
        <taxon>Fungi</taxon>
        <taxon>Fungi incertae sedis</taxon>
        <taxon>Chytridiomycota</taxon>
        <taxon>Chytridiomycota incertae sedis</taxon>
        <taxon>Chytridiomycetes</taxon>
        <taxon>Rhizophlyctidales</taxon>
        <taxon>Rhizophlyctidaceae</taxon>
        <taxon>Rhizophlyctis</taxon>
    </lineage>
</organism>
<evidence type="ECO:0000256" key="8">
    <source>
        <dbReference type="ARBA" id="ARBA00022833"/>
    </source>
</evidence>
<dbReference type="PANTHER" id="PTHR45861:SF1">
    <property type="entry name" value="DNA POLYMERASE ALPHA CATALYTIC SUBUNIT"/>
    <property type="match status" value="1"/>
</dbReference>
<dbReference type="PROSITE" id="PS00116">
    <property type="entry name" value="DNA_POLYMERASE_B"/>
    <property type="match status" value="1"/>
</dbReference>
<dbReference type="InterPro" id="IPR045846">
    <property type="entry name" value="POLBc_alpha"/>
</dbReference>
<feature type="compositionally biased region" description="Polar residues" evidence="13">
    <location>
        <begin position="216"/>
        <end position="228"/>
    </location>
</feature>
<evidence type="ECO:0000256" key="13">
    <source>
        <dbReference type="SAM" id="MobiDB-lite"/>
    </source>
</evidence>
<keyword evidence="9 12" id="KW-0239">DNA-directed DNA polymerase</keyword>
<evidence type="ECO:0000256" key="3">
    <source>
        <dbReference type="ARBA" id="ARBA00022679"/>
    </source>
</evidence>
<dbReference type="Pfam" id="PF08996">
    <property type="entry name" value="zf-DNA_Pol"/>
    <property type="match status" value="1"/>
</dbReference>
<keyword evidence="10 12" id="KW-0238">DNA-binding</keyword>
<evidence type="ECO:0000256" key="12">
    <source>
        <dbReference type="RuleBase" id="RU000442"/>
    </source>
</evidence>
<evidence type="ECO:0000256" key="11">
    <source>
        <dbReference type="ARBA" id="ARBA00023242"/>
    </source>
</evidence>
<dbReference type="FunFam" id="1.10.132.60:FF:000004">
    <property type="entry name" value="DNA polymerase"/>
    <property type="match status" value="1"/>
</dbReference>
<dbReference type="Gene3D" id="6.10.10.100">
    <property type="match status" value="1"/>
</dbReference>
<dbReference type="Gene3D" id="1.10.132.60">
    <property type="entry name" value="DNA polymerase family B, C-terminal domain"/>
    <property type="match status" value="1"/>
</dbReference>
<evidence type="ECO:0000259" key="14">
    <source>
        <dbReference type="Pfam" id="PF00136"/>
    </source>
</evidence>
<keyword evidence="6" id="KW-0479">Metal-binding</keyword>
<dbReference type="Gene3D" id="1.10.287.690">
    <property type="entry name" value="Helix hairpin bin"/>
    <property type="match status" value="1"/>
</dbReference>
<dbReference type="SMART" id="SM00486">
    <property type="entry name" value="POLBc"/>
    <property type="match status" value="1"/>
</dbReference>
<dbReference type="InterPro" id="IPR017964">
    <property type="entry name" value="DNA-dir_DNA_pol_B_CS"/>
</dbReference>
<dbReference type="GO" id="GO:0003682">
    <property type="term" value="F:chromatin binding"/>
    <property type="evidence" value="ECO:0007669"/>
    <property type="project" value="TreeGrafter"/>
</dbReference>
<feature type="compositionally biased region" description="Acidic residues" evidence="13">
    <location>
        <begin position="70"/>
        <end position="89"/>
    </location>
</feature>
<keyword evidence="7" id="KW-0863">Zinc-finger</keyword>
<feature type="domain" description="DNA polymerase alpha catalytic subunit N-terminal" evidence="17">
    <location>
        <begin position="9"/>
        <end position="75"/>
    </location>
</feature>
<feature type="region of interest" description="Disordered" evidence="13">
    <location>
        <begin position="47"/>
        <end position="179"/>
    </location>
</feature>
<dbReference type="Gene3D" id="1.10.3200.20">
    <property type="entry name" value="DNA Polymerase alpha, zinc finger"/>
    <property type="match status" value="1"/>
</dbReference>
<feature type="domain" description="DNA-directed DNA polymerase family B exonuclease" evidence="15">
    <location>
        <begin position="481"/>
        <end position="726"/>
    </location>
</feature>
<dbReference type="CDD" id="cd05532">
    <property type="entry name" value="POLBc_alpha"/>
    <property type="match status" value="1"/>
</dbReference>
<dbReference type="PRINTS" id="PR00106">
    <property type="entry name" value="DNAPOLB"/>
</dbReference>
<dbReference type="GO" id="GO:0033554">
    <property type="term" value="P:cellular response to stress"/>
    <property type="evidence" value="ECO:0007669"/>
    <property type="project" value="UniProtKB-ARBA"/>
</dbReference>
<dbReference type="Gene3D" id="3.30.420.10">
    <property type="entry name" value="Ribonuclease H-like superfamily/Ribonuclease H"/>
    <property type="match status" value="1"/>
</dbReference>
<dbReference type="InterPro" id="IPR012337">
    <property type="entry name" value="RNaseH-like_sf"/>
</dbReference>
<dbReference type="InterPro" id="IPR015088">
    <property type="entry name" value="Znf_DNA-dir_DNA_pol_B_alpha"/>
</dbReference>
<evidence type="ECO:0000259" key="15">
    <source>
        <dbReference type="Pfam" id="PF03104"/>
    </source>
</evidence>
<evidence type="ECO:0000256" key="1">
    <source>
        <dbReference type="ARBA" id="ARBA00004123"/>
    </source>
</evidence>
<keyword evidence="11" id="KW-0539">Nucleus</keyword>
<dbReference type="InterPro" id="IPR042087">
    <property type="entry name" value="DNA_pol_B_thumb"/>
</dbReference>
<dbReference type="GO" id="GO:0003697">
    <property type="term" value="F:single-stranded DNA binding"/>
    <property type="evidence" value="ECO:0007669"/>
    <property type="project" value="TreeGrafter"/>
</dbReference>
<dbReference type="GO" id="GO:0006273">
    <property type="term" value="P:lagging strand elongation"/>
    <property type="evidence" value="ECO:0007669"/>
    <property type="project" value="TreeGrafter"/>
</dbReference>
<dbReference type="FunFam" id="1.10.287.690:FF:000003">
    <property type="entry name" value="DNA polymerase"/>
    <property type="match status" value="1"/>
</dbReference>
<dbReference type="GO" id="GO:0008270">
    <property type="term" value="F:zinc ion binding"/>
    <property type="evidence" value="ECO:0007669"/>
    <property type="project" value="UniProtKB-KW"/>
</dbReference>
<feature type="domain" description="Zinc finger DNA-directed DNA polymerase family B alpha" evidence="16">
    <location>
        <begin position="1274"/>
        <end position="1451"/>
    </location>
</feature>
<feature type="domain" description="DNA-directed DNA polymerase family B multifunctional" evidence="14">
    <location>
        <begin position="791"/>
        <end position="1233"/>
    </location>
</feature>
<proteinExistence type="inferred from homology"/>
<feature type="region of interest" description="Disordered" evidence="13">
    <location>
        <begin position="1"/>
        <end position="33"/>
    </location>
</feature>
<keyword evidence="5 12" id="KW-0235">DNA replication</keyword>
<feature type="region of interest" description="Disordered" evidence="13">
    <location>
        <begin position="195"/>
        <end position="234"/>
    </location>
</feature>
<feature type="compositionally biased region" description="Basic and acidic residues" evidence="13">
    <location>
        <begin position="1"/>
        <end position="17"/>
    </location>
</feature>
<evidence type="ECO:0000313" key="18">
    <source>
        <dbReference type="EMBL" id="KAJ3052467.1"/>
    </source>
</evidence>
<evidence type="ECO:0000256" key="5">
    <source>
        <dbReference type="ARBA" id="ARBA00022705"/>
    </source>
</evidence>
<dbReference type="Proteomes" id="UP001212841">
    <property type="component" value="Unassembled WGS sequence"/>
</dbReference>
<dbReference type="Gene3D" id="2.40.50.730">
    <property type="match status" value="1"/>
</dbReference>
<evidence type="ECO:0000256" key="9">
    <source>
        <dbReference type="ARBA" id="ARBA00022932"/>
    </source>
</evidence>
<dbReference type="GO" id="GO:0003688">
    <property type="term" value="F:DNA replication origin binding"/>
    <property type="evidence" value="ECO:0007669"/>
    <property type="project" value="TreeGrafter"/>
</dbReference>
<keyword evidence="4 12" id="KW-0548">Nucleotidyltransferase</keyword>
<gene>
    <name evidence="18" type="primary">POL1</name>
    <name evidence="18" type="ORF">HK097_006234</name>
</gene>
<dbReference type="EC" id="2.7.7.7" evidence="12"/>
<dbReference type="GO" id="GO:0000166">
    <property type="term" value="F:nucleotide binding"/>
    <property type="evidence" value="ECO:0007669"/>
    <property type="project" value="InterPro"/>
</dbReference>
<dbReference type="GO" id="GO:0003887">
    <property type="term" value="F:DNA-directed DNA polymerase activity"/>
    <property type="evidence" value="ECO:0007669"/>
    <property type="project" value="UniProtKB-KW"/>
</dbReference>
<evidence type="ECO:0000256" key="2">
    <source>
        <dbReference type="ARBA" id="ARBA00005755"/>
    </source>
</evidence>
<evidence type="ECO:0000256" key="6">
    <source>
        <dbReference type="ARBA" id="ARBA00022723"/>
    </source>
</evidence>
<evidence type="ECO:0000259" key="16">
    <source>
        <dbReference type="Pfam" id="PF08996"/>
    </source>
</evidence>
<dbReference type="Pfam" id="PF00136">
    <property type="entry name" value="DNA_pol_B"/>
    <property type="match status" value="1"/>
</dbReference>
<comment type="catalytic activity">
    <reaction evidence="12">
        <text>DNA(n) + a 2'-deoxyribonucleoside 5'-triphosphate = DNA(n+1) + diphosphate</text>
        <dbReference type="Rhea" id="RHEA:22508"/>
        <dbReference type="Rhea" id="RHEA-COMP:17339"/>
        <dbReference type="Rhea" id="RHEA-COMP:17340"/>
        <dbReference type="ChEBI" id="CHEBI:33019"/>
        <dbReference type="ChEBI" id="CHEBI:61560"/>
        <dbReference type="ChEBI" id="CHEBI:173112"/>
        <dbReference type="EC" id="2.7.7.7"/>
    </reaction>
</comment>
<dbReference type="InterPro" id="IPR023211">
    <property type="entry name" value="DNA_pol_palm_dom_sf"/>
</dbReference>
<accession>A0AAD5SCT5</accession>
<dbReference type="InterPro" id="IPR038256">
    <property type="entry name" value="Pol_alpha_znc_sf"/>
</dbReference>
<keyword evidence="8" id="KW-0862">Zinc</keyword>
<dbReference type="SUPFAM" id="SSF53098">
    <property type="entry name" value="Ribonuclease H-like"/>
    <property type="match status" value="1"/>
</dbReference>
<feature type="region of interest" description="Disordered" evidence="13">
    <location>
        <begin position="834"/>
        <end position="853"/>
    </location>
</feature>
<dbReference type="GO" id="GO:0005658">
    <property type="term" value="C:alpha DNA polymerase:primase complex"/>
    <property type="evidence" value="ECO:0007669"/>
    <property type="project" value="UniProtKB-ARBA"/>
</dbReference>
<evidence type="ECO:0000256" key="7">
    <source>
        <dbReference type="ARBA" id="ARBA00022771"/>
    </source>
</evidence>
<name>A0AAD5SCT5_9FUNG</name>
<feature type="compositionally biased region" description="Basic residues" evidence="13">
    <location>
        <begin position="95"/>
        <end position="108"/>
    </location>
</feature>
<dbReference type="InterPro" id="IPR006134">
    <property type="entry name" value="DNA-dir_DNA_pol_B_multi_dom"/>
</dbReference>
<evidence type="ECO:0000256" key="4">
    <source>
        <dbReference type="ARBA" id="ARBA00022695"/>
    </source>
</evidence>
<dbReference type="Gene3D" id="3.30.70.2820">
    <property type="match status" value="1"/>
</dbReference>
<dbReference type="InterPro" id="IPR024647">
    <property type="entry name" value="DNA_pol_a_cat_su_N"/>
</dbReference>
<dbReference type="InterPro" id="IPR036397">
    <property type="entry name" value="RNaseH_sf"/>
</dbReference>
<dbReference type="SUPFAM" id="SSF56672">
    <property type="entry name" value="DNA/RNA polymerases"/>
    <property type="match status" value="1"/>
</dbReference>
<comment type="similarity">
    <text evidence="2 12">Belongs to the DNA polymerase type-B family.</text>
</comment>
<dbReference type="GO" id="GO:1902975">
    <property type="term" value="P:mitotic DNA replication initiation"/>
    <property type="evidence" value="ECO:0007669"/>
    <property type="project" value="InterPro"/>
</dbReference>
<dbReference type="NCBIfam" id="TIGR00592">
    <property type="entry name" value="pol2"/>
    <property type="match status" value="1"/>
</dbReference>
<dbReference type="FunFam" id="3.30.70.2820:FF:000001">
    <property type="entry name" value="DNA polymerase"/>
    <property type="match status" value="1"/>
</dbReference>
<dbReference type="InterPro" id="IPR006133">
    <property type="entry name" value="DNA-dir_DNA_pol_B_exonuc"/>
</dbReference>
<dbReference type="CDD" id="cd05776">
    <property type="entry name" value="DNA_polB_alpha_exo"/>
    <property type="match status" value="1"/>
</dbReference>
<dbReference type="GO" id="GO:0006272">
    <property type="term" value="P:leading strand elongation"/>
    <property type="evidence" value="ECO:0007669"/>
    <property type="project" value="TreeGrafter"/>
</dbReference>
<dbReference type="InterPro" id="IPR043502">
    <property type="entry name" value="DNA/RNA_pol_sf"/>
</dbReference>
<dbReference type="EMBL" id="JADGJD010000292">
    <property type="protein sequence ID" value="KAJ3052467.1"/>
    <property type="molecule type" value="Genomic_DNA"/>
</dbReference>
<evidence type="ECO:0000313" key="19">
    <source>
        <dbReference type="Proteomes" id="UP001212841"/>
    </source>
</evidence>
<dbReference type="Gene3D" id="3.90.1600.10">
    <property type="entry name" value="Palm domain of DNA polymerase"/>
    <property type="match status" value="1"/>
</dbReference>
<evidence type="ECO:0000256" key="10">
    <source>
        <dbReference type="ARBA" id="ARBA00023125"/>
    </source>
</evidence>
<dbReference type="Pfam" id="PF12254">
    <property type="entry name" value="DNA_pol_alpha_N"/>
    <property type="match status" value="1"/>
</dbReference>
<reference evidence="18" key="1">
    <citation type="submission" date="2020-05" db="EMBL/GenBank/DDBJ databases">
        <title>Phylogenomic resolution of chytrid fungi.</title>
        <authorList>
            <person name="Stajich J.E."/>
            <person name="Amses K."/>
            <person name="Simmons R."/>
            <person name="Seto K."/>
            <person name="Myers J."/>
            <person name="Bonds A."/>
            <person name="Quandt C.A."/>
            <person name="Barry K."/>
            <person name="Liu P."/>
            <person name="Grigoriev I."/>
            <person name="Longcore J.E."/>
            <person name="James T.Y."/>
        </authorList>
    </citation>
    <scope>NUCLEOTIDE SEQUENCE</scope>
    <source>
        <strain evidence="18">JEL0318</strain>
    </source>
</reference>